<protein>
    <submittedName>
        <fullName evidence="1">Uncharacterized protein</fullName>
    </submittedName>
</protein>
<dbReference type="GO" id="GO:0007076">
    <property type="term" value="P:mitotic chromosome condensation"/>
    <property type="evidence" value="ECO:0007669"/>
    <property type="project" value="InterPro"/>
</dbReference>
<dbReference type="PANTHER" id="PTHR14418">
    <property type="entry name" value="CONDENSIN COMPLEX SUBUNIT 3-RELATED"/>
    <property type="match status" value="1"/>
</dbReference>
<organism evidence="1 2">
    <name type="scientific">Physocladia obscura</name>
    <dbReference type="NCBI Taxonomy" id="109957"/>
    <lineage>
        <taxon>Eukaryota</taxon>
        <taxon>Fungi</taxon>
        <taxon>Fungi incertae sedis</taxon>
        <taxon>Chytridiomycota</taxon>
        <taxon>Chytridiomycota incertae sedis</taxon>
        <taxon>Chytridiomycetes</taxon>
        <taxon>Chytridiales</taxon>
        <taxon>Chytriomycetaceae</taxon>
        <taxon>Physocladia</taxon>
    </lineage>
</organism>
<dbReference type="SUPFAM" id="SSF48371">
    <property type="entry name" value="ARM repeat"/>
    <property type="match status" value="1"/>
</dbReference>
<dbReference type="Gene3D" id="1.25.10.10">
    <property type="entry name" value="Leucine-rich Repeat Variant"/>
    <property type="match status" value="1"/>
</dbReference>
<sequence length="410" mass="46301">MDPEAVYSQIACAFTTASQDSATHARLAKELVQLVAPAAPAQKNKRQQAANNSNAVSLKVWLLSMWRAVLCVLATKRVAREPAQKSLKFIEAIIKALAVLKSTRPDELNQQSFVAFLLTRLSKGSNAKQAHVRFRVCQMLDDMHEALKTVLIQRSKDKDANVRVQASMALTRFQGPPDDVDEQVVDILTDLMTGDPHADVRKTLLWNTDISTRTLIPLLQRATDVDVNVRRMVYLKFAASIPDMMELPREVRIALLSVGLKDRDAGVRKKCKALLCDYWWKARDWNAVDFLREIDVRSVAAEEALIALISANLITLDFLTDDMWDSEISIEFVFFACIYAKSLAEKKAENQIQNFLPSLTIMTALLQKFTEMIKNPPSADEDDVKAVEFVMTRLLQITEFHDFADEMGRR</sequence>
<dbReference type="InterPro" id="IPR016024">
    <property type="entry name" value="ARM-type_fold"/>
</dbReference>
<feature type="non-terminal residue" evidence="1">
    <location>
        <position position="410"/>
    </location>
</feature>
<reference evidence="1" key="1">
    <citation type="submission" date="2020-05" db="EMBL/GenBank/DDBJ databases">
        <title>Phylogenomic resolution of chytrid fungi.</title>
        <authorList>
            <person name="Stajich J.E."/>
            <person name="Amses K."/>
            <person name="Simmons R."/>
            <person name="Seto K."/>
            <person name="Myers J."/>
            <person name="Bonds A."/>
            <person name="Quandt C.A."/>
            <person name="Barry K."/>
            <person name="Liu P."/>
            <person name="Grigoriev I."/>
            <person name="Longcore J.E."/>
            <person name="James T.Y."/>
        </authorList>
    </citation>
    <scope>NUCLEOTIDE SEQUENCE</scope>
    <source>
        <strain evidence="1">JEL0513</strain>
    </source>
</reference>
<name>A0AAD5SXX9_9FUNG</name>
<accession>A0AAD5SXX9</accession>
<dbReference type="PANTHER" id="PTHR14418:SF5">
    <property type="entry name" value="CONDENSIN COMPLEX SUBUNIT 3"/>
    <property type="match status" value="1"/>
</dbReference>
<gene>
    <name evidence="1" type="ORF">HK100_001836</name>
</gene>
<dbReference type="EMBL" id="JADGJH010001406">
    <property type="protein sequence ID" value="KAJ3113969.1"/>
    <property type="molecule type" value="Genomic_DNA"/>
</dbReference>
<dbReference type="GO" id="GO:0000793">
    <property type="term" value="C:condensed chromosome"/>
    <property type="evidence" value="ECO:0007669"/>
    <property type="project" value="TreeGrafter"/>
</dbReference>
<proteinExistence type="predicted"/>
<dbReference type="AlphaFoldDB" id="A0AAD5SXX9"/>
<evidence type="ECO:0000313" key="1">
    <source>
        <dbReference type="EMBL" id="KAJ3113969.1"/>
    </source>
</evidence>
<evidence type="ECO:0000313" key="2">
    <source>
        <dbReference type="Proteomes" id="UP001211907"/>
    </source>
</evidence>
<dbReference type="InterPro" id="IPR027165">
    <property type="entry name" value="CND3"/>
</dbReference>
<dbReference type="GO" id="GO:0000796">
    <property type="term" value="C:condensin complex"/>
    <property type="evidence" value="ECO:0007669"/>
    <property type="project" value="InterPro"/>
</dbReference>
<comment type="caution">
    <text evidence="1">The sequence shown here is derived from an EMBL/GenBank/DDBJ whole genome shotgun (WGS) entry which is preliminary data.</text>
</comment>
<dbReference type="Proteomes" id="UP001211907">
    <property type="component" value="Unassembled WGS sequence"/>
</dbReference>
<keyword evidence="2" id="KW-1185">Reference proteome</keyword>
<dbReference type="InterPro" id="IPR011989">
    <property type="entry name" value="ARM-like"/>
</dbReference>